<dbReference type="AlphaFoldDB" id="A0A238C606"/>
<evidence type="ECO:0000256" key="4">
    <source>
        <dbReference type="ARBA" id="ARBA00022692"/>
    </source>
</evidence>
<dbReference type="InterPro" id="IPR000731">
    <property type="entry name" value="SSD"/>
</dbReference>
<dbReference type="PROSITE" id="PS50156">
    <property type="entry name" value="SSD"/>
    <property type="match status" value="1"/>
</dbReference>
<feature type="transmembrane region" description="Helical" evidence="8">
    <location>
        <begin position="500"/>
        <end position="521"/>
    </location>
</feature>
<dbReference type="FunFam" id="1.20.1640.10:FF:000013">
    <property type="entry name" value="PaTched Related family"/>
    <property type="match status" value="1"/>
</dbReference>
<evidence type="ECO:0000256" key="5">
    <source>
        <dbReference type="ARBA" id="ARBA00022989"/>
    </source>
</evidence>
<dbReference type="SUPFAM" id="SSF82866">
    <property type="entry name" value="Multidrug efflux transporter AcrB transmembrane domain"/>
    <property type="match status" value="2"/>
</dbReference>
<evidence type="ECO:0000256" key="8">
    <source>
        <dbReference type="SAM" id="Phobius"/>
    </source>
</evidence>
<feature type="transmembrane region" description="Helical" evidence="8">
    <location>
        <begin position="302"/>
        <end position="325"/>
    </location>
</feature>
<dbReference type="Proteomes" id="UP000242913">
    <property type="component" value="Unassembled WGS sequence"/>
</dbReference>
<dbReference type="Pfam" id="PF02460">
    <property type="entry name" value="Patched"/>
    <property type="match status" value="1"/>
</dbReference>
<feature type="transmembrane region" description="Helical" evidence="8">
    <location>
        <begin position="403"/>
        <end position="429"/>
    </location>
</feature>
<feature type="transmembrane region" description="Helical" evidence="8">
    <location>
        <begin position="802"/>
        <end position="824"/>
    </location>
</feature>
<evidence type="ECO:0000256" key="3">
    <source>
        <dbReference type="ARBA" id="ARBA00022475"/>
    </source>
</evidence>
<keyword evidence="5 8" id="KW-1133">Transmembrane helix</keyword>
<dbReference type="GO" id="GO:0018996">
    <property type="term" value="P:molting cycle, collagen and cuticulin-based cuticle"/>
    <property type="evidence" value="ECO:0007669"/>
    <property type="project" value="TreeGrafter"/>
</dbReference>
<organism evidence="10 11">
    <name type="scientific">Onchocerca flexuosa</name>
    <dbReference type="NCBI Taxonomy" id="387005"/>
    <lineage>
        <taxon>Eukaryota</taxon>
        <taxon>Metazoa</taxon>
        <taxon>Ecdysozoa</taxon>
        <taxon>Nematoda</taxon>
        <taxon>Chromadorea</taxon>
        <taxon>Rhabditida</taxon>
        <taxon>Spirurina</taxon>
        <taxon>Spiruromorpha</taxon>
        <taxon>Filarioidea</taxon>
        <taxon>Onchocercidae</taxon>
        <taxon>Onchocerca</taxon>
    </lineage>
</organism>
<feature type="transmembrane region" description="Helical" evidence="8">
    <location>
        <begin position="761"/>
        <end position="782"/>
    </location>
</feature>
<dbReference type="GO" id="GO:0005886">
    <property type="term" value="C:plasma membrane"/>
    <property type="evidence" value="ECO:0007669"/>
    <property type="project" value="UniProtKB-SubCell"/>
</dbReference>
<dbReference type="GO" id="GO:0006897">
    <property type="term" value="P:endocytosis"/>
    <property type="evidence" value="ECO:0007669"/>
    <property type="project" value="TreeGrafter"/>
</dbReference>
<feature type="transmembrane region" description="Helical" evidence="8">
    <location>
        <begin position="269"/>
        <end position="290"/>
    </location>
</feature>
<dbReference type="InterPro" id="IPR051697">
    <property type="entry name" value="Patched_domain-protein"/>
</dbReference>
<accession>A0A238C606</accession>
<keyword evidence="4 8" id="KW-0812">Transmembrane</keyword>
<evidence type="ECO:0000259" key="9">
    <source>
        <dbReference type="PROSITE" id="PS50156"/>
    </source>
</evidence>
<evidence type="ECO:0000256" key="2">
    <source>
        <dbReference type="ARBA" id="ARBA00005585"/>
    </source>
</evidence>
<evidence type="ECO:0000313" key="10">
    <source>
        <dbReference type="EMBL" id="OZC12887.1"/>
    </source>
</evidence>
<comment type="subcellular location">
    <subcellularLocation>
        <location evidence="1">Cell membrane</location>
        <topology evidence="1">Multi-pass membrane protein</topology>
    </subcellularLocation>
</comment>
<feature type="transmembrane region" description="Helical" evidence="8">
    <location>
        <begin position="733"/>
        <end position="754"/>
    </location>
</feature>
<feature type="transmembrane region" description="Helical" evidence="8">
    <location>
        <begin position="375"/>
        <end position="396"/>
    </location>
</feature>
<dbReference type="OrthoDB" id="6510177at2759"/>
<evidence type="ECO:0000256" key="1">
    <source>
        <dbReference type="ARBA" id="ARBA00004651"/>
    </source>
</evidence>
<dbReference type="GO" id="GO:0022857">
    <property type="term" value="F:transmembrane transporter activity"/>
    <property type="evidence" value="ECO:0007669"/>
    <property type="project" value="InterPro"/>
</dbReference>
<feature type="transmembrane region" description="Helical" evidence="8">
    <location>
        <begin position="27"/>
        <end position="47"/>
    </location>
</feature>
<feature type="transmembrane region" description="Helical" evidence="8">
    <location>
        <begin position="836"/>
        <end position="859"/>
    </location>
</feature>
<keyword evidence="3" id="KW-1003">Cell membrane</keyword>
<reference evidence="10 11" key="1">
    <citation type="submission" date="2015-12" db="EMBL/GenBank/DDBJ databases">
        <title>Draft genome of the nematode, Onchocerca flexuosa.</title>
        <authorList>
            <person name="Mitreva M."/>
        </authorList>
    </citation>
    <scope>NUCLEOTIDE SEQUENCE [LARGE SCALE GENOMIC DNA]</scope>
    <source>
        <strain evidence="10">Red Deer</strain>
    </source>
</reference>
<dbReference type="InterPro" id="IPR001036">
    <property type="entry name" value="Acrflvin-R"/>
</dbReference>
<dbReference type="Gene3D" id="1.20.1640.10">
    <property type="entry name" value="Multidrug efflux transporter AcrB transmembrane domain"/>
    <property type="match status" value="2"/>
</dbReference>
<evidence type="ECO:0000313" key="11">
    <source>
        <dbReference type="Proteomes" id="UP000242913"/>
    </source>
</evidence>
<evidence type="ECO:0000256" key="6">
    <source>
        <dbReference type="ARBA" id="ARBA00023136"/>
    </source>
</evidence>
<feature type="transmembrane region" description="Helical" evidence="8">
    <location>
        <begin position="701"/>
        <end position="727"/>
    </location>
</feature>
<protein>
    <submittedName>
        <fullName evidence="10">Patched family protein</fullName>
    </submittedName>
</protein>
<name>A0A238C606_9BILA</name>
<keyword evidence="11" id="KW-1185">Reference proteome</keyword>
<evidence type="ECO:0000256" key="7">
    <source>
        <dbReference type="ARBA" id="ARBA00023180"/>
    </source>
</evidence>
<gene>
    <name evidence="10" type="ORF">X798_00522</name>
</gene>
<proteinExistence type="inferred from homology"/>
<feature type="domain" description="SSD" evidence="9">
    <location>
        <begin position="272"/>
        <end position="429"/>
    </location>
</feature>
<feature type="transmembrane region" description="Helical" evidence="8">
    <location>
        <begin position="332"/>
        <end position="355"/>
    </location>
</feature>
<dbReference type="PRINTS" id="PR00702">
    <property type="entry name" value="ACRIFLAVINRP"/>
</dbReference>
<dbReference type="PANTHER" id="PTHR10796:SF192">
    <property type="entry name" value="SSD DOMAIN-CONTAINING PROTEIN"/>
    <property type="match status" value="1"/>
</dbReference>
<sequence length="952" mass="107538">MRTFDCIERPLSRLFYRYGRYVAQHPLPFIALPVLFTAFCSISFLHIHPTTDPIYLFTPRNAPSKYERQIIHNLWPLHYNNYIPGRAVTQSREVQVIVASRDGGNILERPYSEAVRRLDFFIQNRVKLHYMGKTYRYRDLCLEWRNEGCPGNKHIHIVSDLYQHGINITYPTVRFGSASGYIGGALGGISLFREADGNTSLAGGLAWFMIYHLKFFPRNISYISGLWEKKLQNALENYPSDPSVTFTYLHSQTLTEELKRNANSLIPRFVVAFSILVFFSLLCSVIFVDGTFYVDWVLSKPILSLLGVINAGMGIITGIGITSFCGVPYSDIVGVMPFLVVAVGTDNMFLMVAAVRHTNRAFPVSKRIGECMSDAAISILITSLTDAFSFGVGAITSIPAVQIFCLYTGVAIAATFIYQVSFFCALLSLATEWEAAGLHCIWLQPTVPDTFINSASLKYKLFWMGSRADSDPKNLEKNLKDTSAKTFFKEWFAPVLMNPVVKILVVMWFFIYIGLSIYGCLHLREGLEPINLLVQDSYAIPHYRYLEKYFWNYGAPLQIVVNNAPDLRNRNERRRVQSMVHAFANTKYSIGDDSIQFWLKEMEIYYKRELEMNIVDSEIYGMAEHFFSAKAHDIWSEDVIWETNQQGLYSIRSFRFLVGMKHISKTYNQEEATKIFREVAERYSSYNVTTFSPLWLFTDQYAIVISNTVQNILIALLVMIIIAMLLIPQPLCSIWVAFAIASIDLGVIGFMTLWDVNLDAISMITIIMSIGFSVDYSAHITYGYVVSAESTPEQRVQTALGALGWPVTQGAMSTILAVVVLADIPAYMIVTFFKTVFLSIVLGLLHGLVFLPVMLSWFVGGSCILPSIEGKVNESVKNESIEQGSQKASITRQPIRKVMGNVVQPCDPYDIYLSRNNPAQRSCPQHIKSVLDCNSALAVPSRRLTEAISNPF</sequence>
<dbReference type="InterPro" id="IPR003392">
    <property type="entry name" value="PTHD_SSD"/>
</dbReference>
<dbReference type="EMBL" id="KZ269977">
    <property type="protein sequence ID" value="OZC12887.1"/>
    <property type="molecule type" value="Genomic_DNA"/>
</dbReference>
<dbReference type="GO" id="GO:0030659">
    <property type="term" value="C:cytoplasmic vesicle membrane"/>
    <property type="evidence" value="ECO:0007669"/>
    <property type="project" value="TreeGrafter"/>
</dbReference>
<dbReference type="PANTHER" id="PTHR10796">
    <property type="entry name" value="PATCHED-RELATED"/>
    <property type="match status" value="1"/>
</dbReference>
<keyword evidence="6 8" id="KW-0472">Membrane</keyword>
<keyword evidence="7" id="KW-0325">Glycoprotein</keyword>
<comment type="similarity">
    <text evidence="2">Belongs to the patched family.</text>
</comment>